<dbReference type="PANTHER" id="PTHR31286:SF180">
    <property type="entry name" value="OS10G0362600 PROTEIN"/>
    <property type="match status" value="1"/>
</dbReference>
<comment type="caution">
    <text evidence="1">The sequence shown here is derived from an EMBL/GenBank/DDBJ whole genome shotgun (WGS) entry which is preliminary data.</text>
</comment>
<reference evidence="1" key="1">
    <citation type="submission" date="2022-02" db="EMBL/GenBank/DDBJ databases">
        <authorList>
            <person name="Henning P.M."/>
            <person name="McCubbin A.G."/>
            <person name="Shore J.S."/>
        </authorList>
    </citation>
    <scope>NUCLEOTIDE SEQUENCE</scope>
    <source>
        <strain evidence="1">F60SS</strain>
        <tissue evidence="1">Leaves</tissue>
    </source>
</reference>
<organism evidence="1 2">
    <name type="scientific">Turnera subulata</name>
    <dbReference type="NCBI Taxonomy" id="218843"/>
    <lineage>
        <taxon>Eukaryota</taxon>
        <taxon>Viridiplantae</taxon>
        <taxon>Streptophyta</taxon>
        <taxon>Embryophyta</taxon>
        <taxon>Tracheophyta</taxon>
        <taxon>Spermatophyta</taxon>
        <taxon>Magnoliopsida</taxon>
        <taxon>eudicotyledons</taxon>
        <taxon>Gunneridae</taxon>
        <taxon>Pentapetalae</taxon>
        <taxon>rosids</taxon>
        <taxon>fabids</taxon>
        <taxon>Malpighiales</taxon>
        <taxon>Passifloraceae</taxon>
        <taxon>Turnera</taxon>
    </lineage>
</organism>
<evidence type="ECO:0000313" key="2">
    <source>
        <dbReference type="Proteomes" id="UP001141552"/>
    </source>
</evidence>
<dbReference type="PANTHER" id="PTHR31286">
    <property type="entry name" value="GLYCINE-RICH CELL WALL STRUCTURAL PROTEIN 1.8-LIKE"/>
    <property type="match status" value="1"/>
</dbReference>
<dbReference type="EMBL" id="JAKUCV010000268">
    <property type="protein sequence ID" value="KAJ4850622.1"/>
    <property type="molecule type" value="Genomic_DNA"/>
</dbReference>
<dbReference type="InterPro" id="IPR040256">
    <property type="entry name" value="At4g02000-like"/>
</dbReference>
<accession>A0A9Q0JRP4</accession>
<evidence type="ECO:0000313" key="1">
    <source>
        <dbReference type="EMBL" id="KAJ4850622.1"/>
    </source>
</evidence>
<name>A0A9Q0JRP4_9ROSI</name>
<reference evidence="1" key="2">
    <citation type="journal article" date="2023" name="Plants (Basel)">
        <title>Annotation of the Turnera subulata (Passifloraceae) Draft Genome Reveals the S-Locus Evolved after the Divergence of Turneroideae from Passifloroideae in a Stepwise Manner.</title>
        <authorList>
            <person name="Henning P.M."/>
            <person name="Roalson E.H."/>
            <person name="Mir W."/>
            <person name="McCubbin A.G."/>
            <person name="Shore J.S."/>
        </authorList>
    </citation>
    <scope>NUCLEOTIDE SEQUENCE</scope>
    <source>
        <strain evidence="1">F60SS</strain>
    </source>
</reference>
<dbReference type="AlphaFoldDB" id="A0A9Q0JRP4"/>
<evidence type="ECO:0008006" key="3">
    <source>
        <dbReference type="Google" id="ProtNLM"/>
    </source>
</evidence>
<proteinExistence type="predicted"/>
<keyword evidence="2" id="KW-1185">Reference proteome</keyword>
<gene>
    <name evidence="1" type="ORF">Tsubulata_022190</name>
</gene>
<protein>
    <recommendedName>
        <fullName evidence="3">Zinc knuckle CX2CX4HX4C domain-containing protein</fullName>
    </recommendedName>
</protein>
<sequence>MDLDERLFPEELRRKNSYKSKLTDGSTSVEAEMEWKHRGKIVMADMGNDFYLLQLNNDQEYKRVLYDGPWIVLIICLLFVDGSPILIRIRQKLISLLVCMEVDLTKPLFSKFRLRHKIWRIVYEDLSTVCFMCGCYGHSVDNYMVNPDLEATLNKDNYAAQLMMEEVKVKESNEVVRIMGHGCLLKRSIRVRQSQLMGSLPENLLKYNQGCKVLIISCSMTFRNLSRGRKGVVHLSRIHNTMVKEGSLVSGPLPVPPITEKALVLKGAHNQKIPLADISKVNCPNHSPATLPSAMGF</sequence>
<dbReference type="Proteomes" id="UP001141552">
    <property type="component" value="Unassembled WGS sequence"/>
</dbReference>
<dbReference type="OrthoDB" id="1096772at2759"/>